<accession>A0AAD6VAV6</accession>
<feature type="region of interest" description="Disordered" evidence="1">
    <location>
        <begin position="30"/>
        <end position="103"/>
    </location>
</feature>
<sequence length="261" mass="28631">MNQVIAQLDVQAINNHHWHSLRQIATGACSPGPSAVARHLQPAGNTLGPRRDATGTPADPPHSSATVPILDPPQCLALPAPPAPLASPNRDIAKDRRMKGAHPRTIEKSLKKVAEHGGDFYHNGKKGKCGRKRRLSTPDLELIDLELQDSEGDIVNGEDVRRELFPEIPGRTIRNSLSRFGLQGFAQRQKLPLVPTHIAKRQAMATKYAHWIDESIFNKGVMLNTDETKIYLSTMSQIYFSAGKGRQGHIGLYQRVGPTSG</sequence>
<name>A0AAD6VAV6_9AGAR</name>
<evidence type="ECO:0000313" key="2">
    <source>
        <dbReference type="EMBL" id="KAJ7201844.1"/>
    </source>
</evidence>
<evidence type="ECO:0000313" key="3">
    <source>
        <dbReference type="Proteomes" id="UP001219525"/>
    </source>
</evidence>
<organism evidence="2 3">
    <name type="scientific">Mycena pura</name>
    <dbReference type="NCBI Taxonomy" id="153505"/>
    <lineage>
        <taxon>Eukaryota</taxon>
        <taxon>Fungi</taxon>
        <taxon>Dikarya</taxon>
        <taxon>Basidiomycota</taxon>
        <taxon>Agaricomycotina</taxon>
        <taxon>Agaricomycetes</taxon>
        <taxon>Agaricomycetidae</taxon>
        <taxon>Agaricales</taxon>
        <taxon>Marasmiineae</taxon>
        <taxon>Mycenaceae</taxon>
        <taxon>Mycena</taxon>
    </lineage>
</organism>
<gene>
    <name evidence="2" type="ORF">GGX14DRAFT_655080</name>
</gene>
<proteinExistence type="predicted"/>
<dbReference type="EMBL" id="JARJCW010000057">
    <property type="protein sequence ID" value="KAJ7201844.1"/>
    <property type="molecule type" value="Genomic_DNA"/>
</dbReference>
<evidence type="ECO:0000256" key="1">
    <source>
        <dbReference type="SAM" id="MobiDB-lite"/>
    </source>
</evidence>
<keyword evidence="3" id="KW-1185">Reference proteome</keyword>
<comment type="caution">
    <text evidence="2">The sequence shown here is derived from an EMBL/GenBank/DDBJ whole genome shotgun (WGS) entry which is preliminary data.</text>
</comment>
<protein>
    <recommendedName>
        <fullName evidence="4">Transposase</fullName>
    </recommendedName>
</protein>
<dbReference type="AlphaFoldDB" id="A0AAD6VAV6"/>
<reference evidence="2" key="1">
    <citation type="submission" date="2023-03" db="EMBL/GenBank/DDBJ databases">
        <title>Massive genome expansion in bonnet fungi (Mycena s.s.) driven by repeated elements and novel gene families across ecological guilds.</title>
        <authorList>
            <consortium name="Lawrence Berkeley National Laboratory"/>
            <person name="Harder C.B."/>
            <person name="Miyauchi S."/>
            <person name="Viragh M."/>
            <person name="Kuo A."/>
            <person name="Thoen E."/>
            <person name="Andreopoulos B."/>
            <person name="Lu D."/>
            <person name="Skrede I."/>
            <person name="Drula E."/>
            <person name="Henrissat B."/>
            <person name="Morin E."/>
            <person name="Kohler A."/>
            <person name="Barry K."/>
            <person name="LaButti K."/>
            <person name="Morin E."/>
            <person name="Salamov A."/>
            <person name="Lipzen A."/>
            <person name="Mereny Z."/>
            <person name="Hegedus B."/>
            <person name="Baldrian P."/>
            <person name="Stursova M."/>
            <person name="Weitz H."/>
            <person name="Taylor A."/>
            <person name="Grigoriev I.V."/>
            <person name="Nagy L.G."/>
            <person name="Martin F."/>
            <person name="Kauserud H."/>
        </authorList>
    </citation>
    <scope>NUCLEOTIDE SEQUENCE</scope>
    <source>
        <strain evidence="2">9144</strain>
    </source>
</reference>
<dbReference type="Proteomes" id="UP001219525">
    <property type="component" value="Unassembled WGS sequence"/>
</dbReference>
<evidence type="ECO:0008006" key="4">
    <source>
        <dbReference type="Google" id="ProtNLM"/>
    </source>
</evidence>